<evidence type="ECO:0008006" key="3">
    <source>
        <dbReference type="Google" id="ProtNLM"/>
    </source>
</evidence>
<dbReference type="AlphaFoldDB" id="A0AAW4PNX8"/>
<name>A0AAW4PNX8_9EURY</name>
<dbReference type="Gene3D" id="3.30.590.20">
    <property type="match status" value="1"/>
</dbReference>
<organism evidence="1 2">
    <name type="scientific">Haloarcula rubra</name>
    <dbReference type="NCBI Taxonomy" id="2487747"/>
    <lineage>
        <taxon>Archaea</taxon>
        <taxon>Methanobacteriati</taxon>
        <taxon>Methanobacteriota</taxon>
        <taxon>Stenosarchaea group</taxon>
        <taxon>Halobacteria</taxon>
        <taxon>Halobacteriales</taxon>
        <taxon>Haloarculaceae</taxon>
        <taxon>Haloarcula</taxon>
    </lineage>
</organism>
<dbReference type="RefSeq" id="WP_220617441.1">
    <property type="nucleotide sequence ID" value="NZ_RKLR01000002.1"/>
</dbReference>
<dbReference type="InterPro" id="IPR016602">
    <property type="entry name" value="UCP012666"/>
</dbReference>
<evidence type="ECO:0000313" key="1">
    <source>
        <dbReference type="EMBL" id="MBX0322441.1"/>
    </source>
</evidence>
<evidence type="ECO:0000313" key="2">
    <source>
        <dbReference type="Proteomes" id="UP001430377"/>
    </source>
</evidence>
<dbReference type="PANTHER" id="PTHR36510:SF3">
    <property type="entry name" value="CONSERVED PROTEIN"/>
    <property type="match status" value="1"/>
</dbReference>
<dbReference type="InterPro" id="IPR006336">
    <property type="entry name" value="GCS2"/>
</dbReference>
<dbReference type="GO" id="GO:0016879">
    <property type="term" value="F:ligase activity, forming carbon-nitrogen bonds"/>
    <property type="evidence" value="ECO:0007669"/>
    <property type="project" value="TreeGrafter"/>
</dbReference>
<protein>
    <recommendedName>
        <fullName evidence="3">Glutamate--cysteine ligase</fullName>
    </recommendedName>
</protein>
<reference evidence="1 2" key="1">
    <citation type="submission" date="2021-06" db="EMBL/GenBank/DDBJ databases">
        <title>Halomicroarcula sp. a new haloarchaeum isolated from saline soil.</title>
        <authorList>
            <person name="Duran-Viseras A."/>
            <person name="Sanchez-Porro C."/>
            <person name="Ventosa A."/>
        </authorList>
    </citation>
    <scope>NUCLEOTIDE SEQUENCE [LARGE SCALE GENOMIC DNA]</scope>
    <source>
        <strain evidence="1 2">F13</strain>
    </source>
</reference>
<gene>
    <name evidence="1" type="ORF">EGH21_05290</name>
</gene>
<dbReference type="PANTHER" id="PTHR36510">
    <property type="entry name" value="GLUTAMATE--CYSTEINE LIGASE 2-RELATED"/>
    <property type="match status" value="1"/>
</dbReference>
<accession>A0AAW4PNX8</accession>
<dbReference type="EMBL" id="RKLR01000002">
    <property type="protein sequence ID" value="MBX0322441.1"/>
    <property type="molecule type" value="Genomic_DNA"/>
</dbReference>
<dbReference type="InterPro" id="IPR050141">
    <property type="entry name" value="GCL_type2/YbdK_subfam"/>
</dbReference>
<dbReference type="Proteomes" id="UP001430377">
    <property type="component" value="Unassembled WGS sequence"/>
</dbReference>
<dbReference type="InterPro" id="IPR014746">
    <property type="entry name" value="Gln_synth/guanido_kin_cat_dom"/>
</dbReference>
<sequence>MSASELAAAVTRALDVDPEAFHANAREEAEQLKEEVRSGTFDNTEAIVGMELELYAVDDQTDALRRVPRQLLELIGFEKELGLHNAEMQTSPQPLNSHGLAAQRDELKASLMPAQQRLGTEGIRLVSDGMWTVPPNGETAEGYLCDAVSEDGVRIGTNMSDAVRYHTMANTDYPSAFELDAPHVSLQAETVMPEALITSIQPHYQIPHAPDLPEYFSYALRVAAPLLALGVNAPFFPPDLYDDAPAEEILDDAYMEHRIGVFESVLNPPEDDPTPPKVCFPPDFDTVEDAIDDIVADDTIVPMDVQSGTRFDDAFVHLRHKHGSYWRWIRPVFEGATRSAANARIEFRPLPAQPTVDDAIAFEALFAGLMESLPRLEHPIQSLDWETAKENFYAATRDGLRADIEWITADGATTTSTDELYGELFEHAREGLEQRGLSAEEAHAYIRPLRERVDRRLTPARWKHDYVRRRVEEHVPLPEAIWGMQSTYIHRQKETLLDGSFVDWFE</sequence>
<comment type="caution">
    <text evidence="1">The sequence shown here is derived from an EMBL/GenBank/DDBJ whole genome shotgun (WGS) entry which is preliminary data.</text>
</comment>
<keyword evidence="2" id="KW-1185">Reference proteome</keyword>
<dbReference type="Pfam" id="PF04107">
    <property type="entry name" value="GCS2"/>
    <property type="match status" value="1"/>
</dbReference>
<dbReference type="SUPFAM" id="SSF55931">
    <property type="entry name" value="Glutamine synthetase/guanido kinase"/>
    <property type="match status" value="1"/>
</dbReference>
<dbReference type="PIRSF" id="PIRSF012666">
    <property type="entry name" value="UCP012666"/>
    <property type="match status" value="1"/>
</dbReference>
<proteinExistence type="predicted"/>